<organism evidence="2 3">
    <name type="scientific">Actinoplanes regularis</name>
    <dbReference type="NCBI Taxonomy" id="52697"/>
    <lineage>
        <taxon>Bacteria</taxon>
        <taxon>Bacillati</taxon>
        <taxon>Actinomycetota</taxon>
        <taxon>Actinomycetes</taxon>
        <taxon>Micromonosporales</taxon>
        <taxon>Micromonosporaceae</taxon>
        <taxon>Actinoplanes</taxon>
    </lineage>
</organism>
<keyword evidence="3" id="KW-1185">Reference proteome</keyword>
<dbReference type="EMBL" id="FZNR01000001">
    <property type="protein sequence ID" value="SNR24991.1"/>
    <property type="molecule type" value="Genomic_DNA"/>
</dbReference>
<feature type="chain" id="PRO_5013167340" description="Cellulase (Glycosyl hydrolase family 5)" evidence="1">
    <location>
        <begin position="29"/>
        <end position="589"/>
    </location>
</feature>
<dbReference type="InterPro" id="IPR017853">
    <property type="entry name" value="GH"/>
</dbReference>
<sequence>MGFAGRRATILVSSLLCSVLLSPVVATAAVRTAPTTAKKKAAAVHVAPVPAKKKTVSTGKAAAKKTVAKAPAKKVVKAPAKKVVKAPAKKVVKAPAKKVVKAPVKKVVKAAPKKVVKAPVKKVVRATAVKTTSVPTRASRLALVKTAKSINYYPSDAGWSAMWTNFNAAKIEADLTKAKALGADNVRVIVFPTSFGFPKPKADYTANLAKFISIADARGMTVRLTLFDWWAGYYDTAGSVAWAKSLLTPYANDRRVLSVEVQNEFDATNTQAVAWAKKVIPGLRAAVPTMPLTLSVSGTAGIAGLSQIRTAFAATPLDYLDFHFYGNSERALTEIRKAQAAAGSLPIVIGETGLSTAGADSEGDQAAFLARVFAAARAAKVGSVSPWTLYDFSNGAIPSNSAVSKIPAQYKFGLYRADGSAKPAVNVVKAYWAGQALSNNVLDLGFEVSNGNSPWRPYLSERGSAVRVTGNARTGTGSVSFSDTRRNGTDLPSLRIAPITPVQPGAKWHAEAWAKGKNVTGTNQIALSWFDANNKWLGQAQSKQVAAGTTGWIRLTVDATAPAGAASVQLHLKSGDNKGTVWFDDVVLS</sequence>
<evidence type="ECO:0000256" key="1">
    <source>
        <dbReference type="SAM" id="SignalP"/>
    </source>
</evidence>
<dbReference type="InterPro" id="IPR008979">
    <property type="entry name" value="Galactose-bd-like_sf"/>
</dbReference>
<evidence type="ECO:0008006" key="4">
    <source>
        <dbReference type="Google" id="ProtNLM"/>
    </source>
</evidence>
<keyword evidence="1" id="KW-0732">Signal</keyword>
<dbReference type="SUPFAM" id="SSF49785">
    <property type="entry name" value="Galactose-binding domain-like"/>
    <property type="match status" value="1"/>
</dbReference>
<feature type="signal peptide" evidence="1">
    <location>
        <begin position="1"/>
        <end position="28"/>
    </location>
</feature>
<evidence type="ECO:0000313" key="2">
    <source>
        <dbReference type="EMBL" id="SNR24991.1"/>
    </source>
</evidence>
<dbReference type="Gene3D" id="3.20.20.80">
    <property type="entry name" value="Glycosidases"/>
    <property type="match status" value="1"/>
</dbReference>
<protein>
    <recommendedName>
        <fullName evidence="4">Cellulase (Glycosyl hydrolase family 5)</fullName>
    </recommendedName>
</protein>
<evidence type="ECO:0000313" key="3">
    <source>
        <dbReference type="Proteomes" id="UP000198415"/>
    </source>
</evidence>
<proteinExistence type="predicted"/>
<dbReference type="OrthoDB" id="5100409at2"/>
<dbReference type="RefSeq" id="WP_089290945.1">
    <property type="nucleotide sequence ID" value="NZ_FZNR01000001.1"/>
</dbReference>
<name>A0A238UST8_9ACTN</name>
<gene>
    <name evidence="2" type="ORF">SAMN06264365_101101</name>
</gene>
<dbReference type="AlphaFoldDB" id="A0A238UST8"/>
<reference evidence="2 3" key="1">
    <citation type="submission" date="2017-06" db="EMBL/GenBank/DDBJ databases">
        <authorList>
            <person name="Kim H.J."/>
            <person name="Triplett B.A."/>
        </authorList>
    </citation>
    <scope>NUCLEOTIDE SEQUENCE [LARGE SCALE GENOMIC DNA]</scope>
    <source>
        <strain evidence="2 3">DSM 43151</strain>
    </source>
</reference>
<dbReference type="Proteomes" id="UP000198415">
    <property type="component" value="Unassembled WGS sequence"/>
</dbReference>
<accession>A0A238UST8</accession>
<dbReference type="Gene3D" id="2.60.120.260">
    <property type="entry name" value="Galactose-binding domain-like"/>
    <property type="match status" value="1"/>
</dbReference>
<dbReference type="SUPFAM" id="SSF51445">
    <property type="entry name" value="(Trans)glycosidases"/>
    <property type="match status" value="1"/>
</dbReference>